<dbReference type="InterPro" id="IPR050750">
    <property type="entry name" value="C5-MTase"/>
</dbReference>
<dbReference type="RefSeq" id="WP_217745069.1">
    <property type="nucleotide sequence ID" value="NZ_JAHOEI010000081.1"/>
</dbReference>
<dbReference type="PANTHER" id="PTHR46098:SF1">
    <property type="entry name" value="TRNA (CYTOSINE(38)-C(5))-METHYLTRANSFERASE"/>
    <property type="match status" value="1"/>
</dbReference>
<dbReference type="AlphaFoldDB" id="A0AAW4N5V4"/>
<dbReference type="Pfam" id="PF00145">
    <property type="entry name" value="DNA_methylase"/>
    <property type="match status" value="1"/>
</dbReference>
<evidence type="ECO:0000256" key="2">
    <source>
        <dbReference type="ARBA" id="ARBA00022603"/>
    </source>
</evidence>
<keyword evidence="3 5" id="KW-0808">Transferase</keyword>
<keyword evidence="4 5" id="KW-0949">S-adenosyl-L-methionine</keyword>
<dbReference type="Proteomes" id="UP001196765">
    <property type="component" value="Unassembled WGS sequence"/>
</dbReference>
<proteinExistence type="inferred from homology"/>
<evidence type="ECO:0000256" key="1">
    <source>
        <dbReference type="ARBA" id="ARBA00011975"/>
    </source>
</evidence>
<evidence type="ECO:0000313" key="6">
    <source>
        <dbReference type="EMBL" id="MBV3388905.1"/>
    </source>
</evidence>
<dbReference type="InterPro" id="IPR001525">
    <property type="entry name" value="C5_MeTfrase"/>
</dbReference>
<feature type="non-terminal residue" evidence="6">
    <location>
        <position position="395"/>
    </location>
</feature>
<dbReference type="PROSITE" id="PS51679">
    <property type="entry name" value="SAM_MT_C5"/>
    <property type="match status" value="1"/>
</dbReference>
<feature type="active site" evidence="5">
    <location>
        <position position="85"/>
    </location>
</feature>
<dbReference type="NCBIfam" id="TIGR00675">
    <property type="entry name" value="dcm"/>
    <property type="match status" value="1"/>
</dbReference>
<evidence type="ECO:0000256" key="3">
    <source>
        <dbReference type="ARBA" id="ARBA00022679"/>
    </source>
</evidence>
<dbReference type="EC" id="2.1.1.37" evidence="1"/>
<reference evidence="6" key="1">
    <citation type="submission" date="2021-06" db="EMBL/GenBank/DDBJ databases">
        <title>Collection of gut derived symbiotic bacterial strains cultured from healthy donors.</title>
        <authorList>
            <person name="Lin H."/>
            <person name="Littmann E."/>
            <person name="Pamer E.G."/>
        </authorList>
    </citation>
    <scope>NUCLEOTIDE SEQUENCE</scope>
    <source>
        <strain evidence="6">MSK.21.74</strain>
    </source>
</reference>
<comment type="caution">
    <text evidence="6">The sequence shown here is derived from an EMBL/GenBank/DDBJ whole genome shotgun (WGS) entry which is preliminary data.</text>
</comment>
<name>A0AAW4N5V4_9BACT</name>
<dbReference type="GO" id="GO:0032259">
    <property type="term" value="P:methylation"/>
    <property type="evidence" value="ECO:0007669"/>
    <property type="project" value="UniProtKB-KW"/>
</dbReference>
<keyword evidence="2 5" id="KW-0489">Methyltransferase</keyword>
<dbReference type="GO" id="GO:0003886">
    <property type="term" value="F:DNA (cytosine-5-)-methyltransferase activity"/>
    <property type="evidence" value="ECO:0007669"/>
    <property type="project" value="UniProtKB-EC"/>
</dbReference>
<evidence type="ECO:0000256" key="5">
    <source>
        <dbReference type="PROSITE-ProRule" id="PRU01016"/>
    </source>
</evidence>
<organism evidence="6 7">
    <name type="scientific">Segatella copri</name>
    <dbReference type="NCBI Taxonomy" id="165179"/>
    <lineage>
        <taxon>Bacteria</taxon>
        <taxon>Pseudomonadati</taxon>
        <taxon>Bacteroidota</taxon>
        <taxon>Bacteroidia</taxon>
        <taxon>Bacteroidales</taxon>
        <taxon>Prevotellaceae</taxon>
        <taxon>Segatella</taxon>
    </lineage>
</organism>
<dbReference type="PANTHER" id="PTHR46098">
    <property type="entry name" value="TRNA (CYTOSINE(38)-C(5))-METHYLTRANSFERASE"/>
    <property type="match status" value="1"/>
</dbReference>
<sequence>MNKKIKMFTLFSGYDSQMMGLIDAVKNFKDRFSVELIGWSDINSLVQLVHNLAFPEYANRCYPDVSKINWSQVEDFDILFYSSPCQNASRAGRREGFEKGSGTESSLIWEVERAISSKRPKWLILENVEGYLDPRNDDDFMKWARTVASYGYVSYYKVLCAADFGIPQNRKRLIMVSMRIDNDEKTNFEWPKTKKLKIKPEDLLSDVVDDKYYLAVEEQNSYIDIIRNAKDGYVASVNKNIEHPSKLLTSQLTECISRFIYPLCSNGTIQTLMTTTGGTSLINMTGCRRERSACVIEVWRGDKHIVPAVLENAKPSKQTVKALRVCSNRDKFLSVVDSLKEGQYMRIRRLTPEECLRFMGVEELYLNRILRPYETLSKEGYTKEQIAKLMFINGR</sequence>
<protein>
    <recommendedName>
        <fullName evidence="1">DNA (cytosine-5-)-methyltransferase</fullName>
        <ecNumber evidence="1">2.1.1.37</ecNumber>
    </recommendedName>
</protein>
<comment type="similarity">
    <text evidence="5">Belongs to the class I-like SAM-binding methyltransferase superfamily. C5-methyltransferase family.</text>
</comment>
<dbReference type="EMBL" id="JAHOEI010000081">
    <property type="protein sequence ID" value="MBV3388905.1"/>
    <property type="molecule type" value="Genomic_DNA"/>
</dbReference>
<accession>A0AAW4N5V4</accession>
<evidence type="ECO:0000256" key="4">
    <source>
        <dbReference type="ARBA" id="ARBA00022691"/>
    </source>
</evidence>
<evidence type="ECO:0000313" key="7">
    <source>
        <dbReference type="Proteomes" id="UP001196765"/>
    </source>
</evidence>
<gene>
    <name evidence="6" type="primary">dcm</name>
    <name evidence="6" type="ORF">KSW82_14345</name>
</gene>